<dbReference type="RefSeq" id="WP_206290288.1">
    <property type="nucleotide sequence ID" value="NZ_CP063458.1"/>
</dbReference>
<protein>
    <submittedName>
        <fullName evidence="6">DUF1588 domain-containing protein</fullName>
    </submittedName>
</protein>
<accession>A0A7M2WPJ0</accession>
<feature type="signal peptide" evidence="1">
    <location>
        <begin position="1"/>
        <end position="19"/>
    </location>
</feature>
<dbReference type="SUPFAM" id="SSF46626">
    <property type="entry name" value="Cytochrome c"/>
    <property type="match status" value="1"/>
</dbReference>
<sequence>MKPSLLVAVVFAVATHASGAESKPASTPPLPFRVDEKVLTLLDNYCFSCHNADNQKGDVKLDDLGRLSLDARLDLLNRVQEQLFTGEMPPKKKKPPTEDERALLTEWIGGELRKHNASKLEDKLRKPEFGNVVDHDKLFSGKFKDLPGFTPDRRWLISEYIFNAKFNKLLDHTAPLNVDGKNHQVIGNNNRRANLTNPFLLPTHSGVRYYDTTMLDGGHLLTMLTNAKESSAYLMELSRKKNYLTAVTAIMASQWDHEKILLARENYLKLNIEALLRDLYKEKHDSLLPAFVATKPAPPAATMGADGRPLKKPVFDTAKPSNDELAQIWSGMRKHGTDSVEGEKLVLKCEQEWFHHGVNQRTIETRLLFMRGYMDELVKRMPKATPANSKPPVAAEMDTIRAALLKHRQAGDTYAAVIARCMADWSDGFQREREKAKVTDQAIAQLVEQLFAKVIERAPTQKEAAEYVTLTKGYLPNLGNEKAIERLIQTLILRSDFVYRQEFGEGTADQYGRKMLSPRDASFALAYALTDSSPDKELQEAVKNGKLNTREDYRREVERMLKVRSQYYIVDETVERGGHDSFTDLPIRKLRFFREFFGYPAMQSIFKDNKRFGGNYVNAAGRIVSEADMLVEYILKQDQNVFERLLTTEDFYVYHSGDDKAMAASTALIRSIYDYFKDKDWKNFNDDQLRAHIPFLKANPMPGLNLDAIGKVGGRSNQLKIFKDMMANYAQRLGKGETVTAPFSSVFGVPSAAKTRTGKQLGGSEVAKAFNLDMVSWNYPTAQPAKMEHRKGILTHPAWLIAFAANTETDPIRRGKWVREKLLAGTIPDVPVTVDAVIPEDHHKTLRQRLDKVTQAEYCWKCHERMNPLGTAFEIYDDFGRFRTQESLEHPDNLIKKMPDKGAPEADLRDIYKTLPVDAKGQLVGTGDAKLDGDVSNAIELTERLAKSAKVRQSIIRHAFRYFLGRNEVLSDSKTLIDADQAYVKSGGSFDAVIVSLLTSDSFIYRKPITDGNNP</sequence>
<evidence type="ECO:0000256" key="1">
    <source>
        <dbReference type="SAM" id="SignalP"/>
    </source>
</evidence>
<evidence type="ECO:0000313" key="6">
    <source>
        <dbReference type="EMBL" id="QOV87388.1"/>
    </source>
</evidence>
<dbReference type="InterPro" id="IPR036909">
    <property type="entry name" value="Cyt_c-like_dom_sf"/>
</dbReference>
<feature type="chain" id="PRO_5034340200" evidence="1">
    <location>
        <begin position="20"/>
        <end position="1015"/>
    </location>
</feature>
<dbReference type="Proteomes" id="UP000593765">
    <property type="component" value="Chromosome"/>
</dbReference>
<keyword evidence="7" id="KW-1185">Reference proteome</keyword>
<evidence type="ECO:0000313" key="7">
    <source>
        <dbReference type="Proteomes" id="UP000593765"/>
    </source>
</evidence>
<dbReference type="Pfam" id="PF07624">
    <property type="entry name" value="PSD2"/>
    <property type="match status" value="1"/>
</dbReference>
<gene>
    <name evidence="6" type="ORF">IPV69_13920</name>
</gene>
<feature type="domain" description="DUF1585" evidence="2">
    <location>
        <begin position="935"/>
        <end position="1003"/>
    </location>
</feature>
<evidence type="ECO:0000259" key="4">
    <source>
        <dbReference type="Pfam" id="PF07631"/>
    </source>
</evidence>
<dbReference type="InterPro" id="IPR013042">
    <property type="entry name" value="DUF1592"/>
</dbReference>
<evidence type="ECO:0000259" key="5">
    <source>
        <dbReference type="Pfam" id="PF07635"/>
    </source>
</evidence>
<dbReference type="Pfam" id="PF07627">
    <property type="entry name" value="PSCyt3"/>
    <property type="match status" value="1"/>
</dbReference>
<name>A0A7M2WPJ0_9BACT</name>
<organism evidence="6 7">
    <name type="scientific">Humisphaera borealis</name>
    <dbReference type="NCBI Taxonomy" id="2807512"/>
    <lineage>
        <taxon>Bacteria</taxon>
        <taxon>Pseudomonadati</taxon>
        <taxon>Planctomycetota</taxon>
        <taxon>Phycisphaerae</taxon>
        <taxon>Tepidisphaerales</taxon>
        <taxon>Tepidisphaeraceae</taxon>
        <taxon>Humisphaera</taxon>
    </lineage>
</organism>
<feature type="domain" description="DUF1588" evidence="3">
    <location>
        <begin position="790"/>
        <end position="886"/>
    </location>
</feature>
<dbReference type="KEGG" id="hbs:IPV69_13920"/>
<evidence type="ECO:0000259" key="3">
    <source>
        <dbReference type="Pfam" id="PF07627"/>
    </source>
</evidence>
<reference evidence="6 7" key="1">
    <citation type="submission" date="2020-10" db="EMBL/GenBank/DDBJ databases">
        <title>Wide distribution of Phycisphaera-like planctomycetes from WD2101 soil group in peatlands and genome analysis of the first cultivated representative.</title>
        <authorList>
            <person name="Dedysh S.N."/>
            <person name="Beletsky A.V."/>
            <person name="Ivanova A."/>
            <person name="Kulichevskaya I.S."/>
            <person name="Suzina N.E."/>
            <person name="Philippov D.A."/>
            <person name="Rakitin A.L."/>
            <person name="Mardanov A.V."/>
            <person name="Ravin N.V."/>
        </authorList>
    </citation>
    <scope>NUCLEOTIDE SEQUENCE [LARGE SCALE GENOMIC DNA]</scope>
    <source>
        <strain evidence="6 7">M1803</strain>
    </source>
</reference>
<feature type="domain" description="Cytochrome C Planctomycete-type" evidence="5">
    <location>
        <begin position="46"/>
        <end position="91"/>
    </location>
</feature>
<dbReference type="InterPro" id="IPR011429">
    <property type="entry name" value="Cyt_c_Planctomycete-type"/>
</dbReference>
<dbReference type="InterPro" id="IPR013039">
    <property type="entry name" value="DUF1588"/>
</dbReference>
<dbReference type="Pfam" id="PF07631">
    <property type="entry name" value="PSD4"/>
    <property type="match status" value="1"/>
</dbReference>
<dbReference type="GO" id="GO:0009055">
    <property type="term" value="F:electron transfer activity"/>
    <property type="evidence" value="ECO:0007669"/>
    <property type="project" value="InterPro"/>
</dbReference>
<dbReference type="GO" id="GO:0020037">
    <property type="term" value="F:heme binding"/>
    <property type="evidence" value="ECO:0007669"/>
    <property type="project" value="InterPro"/>
</dbReference>
<proteinExistence type="predicted"/>
<dbReference type="EMBL" id="CP063458">
    <property type="protein sequence ID" value="QOV87388.1"/>
    <property type="molecule type" value="Genomic_DNA"/>
</dbReference>
<dbReference type="AlphaFoldDB" id="A0A7M2WPJ0"/>
<keyword evidence="1" id="KW-0732">Signal</keyword>
<dbReference type="InterPro" id="IPR011478">
    <property type="entry name" value="DUF1585"/>
</dbReference>
<evidence type="ECO:0000259" key="2">
    <source>
        <dbReference type="Pfam" id="PF07624"/>
    </source>
</evidence>
<feature type="domain" description="DUF1592" evidence="4">
    <location>
        <begin position="521"/>
        <end position="566"/>
    </location>
</feature>
<dbReference type="Pfam" id="PF07635">
    <property type="entry name" value="PSCyt1"/>
    <property type="match status" value="1"/>
</dbReference>